<keyword evidence="2" id="KW-0862">Zinc</keyword>
<reference evidence="3 4" key="1">
    <citation type="submission" date="2018-12" db="EMBL/GenBank/DDBJ databases">
        <title>Genome Sequence of Candidatus Viridilinea halotolerans isolated from saline sulfide-rich spring.</title>
        <authorList>
            <person name="Grouzdev D.S."/>
            <person name="Burganskaya E.I."/>
            <person name="Krutkina M.S."/>
            <person name="Sukhacheva M.V."/>
            <person name="Gorlenko V.M."/>
        </authorList>
    </citation>
    <scope>NUCLEOTIDE SEQUENCE [LARGE SCALE GENOMIC DNA]</scope>
    <source>
        <strain evidence="3">Chok-6</strain>
    </source>
</reference>
<gene>
    <name evidence="3" type="ORF">EI684_10265</name>
</gene>
<sequence>MDIQHWRTLPAVQRALAELADYRPLLATAIAVQQIPAPTFDETERGSFVLDRLRSLGLCEVERDEIGNVYGVRRGSRRGPGLLISAHLDTVFPRETNLRVRYAGERVYGPGLGDNSTGLAGLIHAAQMFQLHDLPNAGDIWFVANVGEEGMGDLRGIKAAIERLRQQIKRVIVLEGCDFGTLHHQAIGVRR</sequence>
<dbReference type="EMBL" id="RSAS01000400">
    <property type="protein sequence ID" value="RRR72299.1"/>
    <property type="molecule type" value="Genomic_DNA"/>
</dbReference>
<dbReference type="InterPro" id="IPR002933">
    <property type="entry name" value="Peptidase_M20"/>
</dbReference>
<dbReference type="AlphaFoldDB" id="A0A426U0E8"/>
<accession>A0A426U0E8</accession>
<dbReference type="PANTHER" id="PTHR43808:SF17">
    <property type="entry name" value="PEPTIDASE M20"/>
    <property type="match status" value="1"/>
</dbReference>
<evidence type="ECO:0000256" key="1">
    <source>
        <dbReference type="ARBA" id="ARBA00022801"/>
    </source>
</evidence>
<dbReference type="PROSITE" id="PS00758">
    <property type="entry name" value="ARGE_DAPE_CPG2_1"/>
    <property type="match status" value="1"/>
</dbReference>
<dbReference type="InterPro" id="IPR050072">
    <property type="entry name" value="Peptidase_M20A"/>
</dbReference>
<evidence type="ECO:0000313" key="3">
    <source>
        <dbReference type="EMBL" id="RRR72299.1"/>
    </source>
</evidence>
<name>A0A426U0E8_9CHLR</name>
<proteinExistence type="predicted"/>
<dbReference type="Gene3D" id="3.40.630.10">
    <property type="entry name" value="Zn peptidases"/>
    <property type="match status" value="1"/>
</dbReference>
<dbReference type="Proteomes" id="UP000280307">
    <property type="component" value="Unassembled WGS sequence"/>
</dbReference>
<feature type="non-terminal residue" evidence="3">
    <location>
        <position position="191"/>
    </location>
</feature>
<dbReference type="Pfam" id="PF01546">
    <property type="entry name" value="Peptidase_M20"/>
    <property type="match status" value="1"/>
</dbReference>
<dbReference type="SUPFAM" id="SSF53187">
    <property type="entry name" value="Zn-dependent exopeptidases"/>
    <property type="match status" value="1"/>
</dbReference>
<keyword evidence="1 3" id="KW-0378">Hydrolase</keyword>
<organism evidence="3 4">
    <name type="scientific">Candidatus Viridilinea halotolerans</name>
    <dbReference type="NCBI Taxonomy" id="2491704"/>
    <lineage>
        <taxon>Bacteria</taxon>
        <taxon>Bacillati</taxon>
        <taxon>Chloroflexota</taxon>
        <taxon>Chloroflexia</taxon>
        <taxon>Chloroflexales</taxon>
        <taxon>Chloroflexineae</taxon>
        <taxon>Oscillochloridaceae</taxon>
        <taxon>Candidatus Viridilinea</taxon>
    </lineage>
</organism>
<dbReference type="GO" id="GO:0016787">
    <property type="term" value="F:hydrolase activity"/>
    <property type="evidence" value="ECO:0007669"/>
    <property type="project" value="UniProtKB-KW"/>
</dbReference>
<dbReference type="InterPro" id="IPR001261">
    <property type="entry name" value="ArgE/DapE_CS"/>
</dbReference>
<dbReference type="PANTHER" id="PTHR43808">
    <property type="entry name" value="ACETYLORNITHINE DEACETYLASE"/>
    <property type="match status" value="1"/>
</dbReference>
<evidence type="ECO:0000256" key="2">
    <source>
        <dbReference type="ARBA" id="ARBA00022833"/>
    </source>
</evidence>
<evidence type="ECO:0000313" key="4">
    <source>
        <dbReference type="Proteomes" id="UP000280307"/>
    </source>
</evidence>
<comment type="caution">
    <text evidence="3">The sequence shown here is derived from an EMBL/GenBank/DDBJ whole genome shotgun (WGS) entry which is preliminary data.</text>
</comment>
<protein>
    <submittedName>
        <fullName evidence="3">M20/M25/M40 family metallo-hydrolase</fullName>
    </submittedName>
</protein>